<organism evidence="2 3">
    <name type="scientific">Oceanibacterium hippocampi</name>
    <dbReference type="NCBI Taxonomy" id="745714"/>
    <lineage>
        <taxon>Bacteria</taxon>
        <taxon>Pseudomonadati</taxon>
        <taxon>Pseudomonadota</taxon>
        <taxon>Alphaproteobacteria</taxon>
        <taxon>Sneathiellales</taxon>
        <taxon>Sneathiellaceae</taxon>
        <taxon>Oceanibacterium</taxon>
    </lineage>
</organism>
<dbReference type="CDD" id="cd03443">
    <property type="entry name" value="PaaI_thioesterase"/>
    <property type="match status" value="1"/>
</dbReference>
<dbReference type="InterPro" id="IPR029069">
    <property type="entry name" value="HotDog_dom_sf"/>
</dbReference>
<dbReference type="RefSeq" id="WP_085883980.1">
    <property type="nucleotide sequence ID" value="NZ_FWFR01000002.1"/>
</dbReference>
<keyword evidence="3" id="KW-1185">Reference proteome</keyword>
<accession>A0A1Y5TBV5</accession>
<reference evidence="2 3" key="1">
    <citation type="submission" date="2017-03" db="EMBL/GenBank/DDBJ databases">
        <authorList>
            <person name="Afonso C.L."/>
            <person name="Miller P.J."/>
            <person name="Scott M.A."/>
            <person name="Spackman E."/>
            <person name="Goraichik I."/>
            <person name="Dimitrov K.M."/>
            <person name="Suarez D.L."/>
            <person name="Swayne D.E."/>
        </authorList>
    </citation>
    <scope>NUCLEOTIDE SEQUENCE [LARGE SCALE GENOMIC DNA]</scope>
    <source>
        <strain evidence="2 3">CECT 7691</strain>
    </source>
</reference>
<dbReference type="Pfam" id="PF03061">
    <property type="entry name" value="4HBT"/>
    <property type="match status" value="1"/>
</dbReference>
<gene>
    <name evidence="2" type="ORF">OCH7691_02648</name>
</gene>
<dbReference type="EMBL" id="FWFR01000002">
    <property type="protein sequence ID" value="SLN60232.1"/>
    <property type="molecule type" value="Genomic_DNA"/>
</dbReference>
<feature type="domain" description="Thioesterase" evidence="1">
    <location>
        <begin position="49"/>
        <end position="119"/>
    </location>
</feature>
<dbReference type="InterPro" id="IPR006683">
    <property type="entry name" value="Thioestr_dom"/>
</dbReference>
<dbReference type="Proteomes" id="UP000193200">
    <property type="component" value="Unassembled WGS sequence"/>
</dbReference>
<evidence type="ECO:0000259" key="1">
    <source>
        <dbReference type="Pfam" id="PF03061"/>
    </source>
</evidence>
<evidence type="ECO:0000313" key="2">
    <source>
        <dbReference type="EMBL" id="SLN60232.1"/>
    </source>
</evidence>
<dbReference type="SUPFAM" id="SSF54637">
    <property type="entry name" value="Thioesterase/thiol ester dehydrase-isomerase"/>
    <property type="match status" value="1"/>
</dbReference>
<dbReference type="Gene3D" id="3.10.129.10">
    <property type="entry name" value="Hotdog Thioesterase"/>
    <property type="match status" value="1"/>
</dbReference>
<protein>
    <submittedName>
        <fullName evidence="2">Thioesterase superfamily protein</fullName>
    </submittedName>
</protein>
<sequence length="142" mass="15347">MSDLPEGFKPLFRTSPFIDLVGPVFYRDGVEGGFVLGLRIEEKHCNGRGFAHGGLFMTLADIALGYNTALSVDPPANLTTASLTTDFVGTVRKGDWLEIEVEIERLGNRLAFANAHMNVDGKRVCRASAVFSRSEAAVRSAG</sequence>
<dbReference type="InParanoid" id="A0A1Y5TBV5"/>
<dbReference type="GO" id="GO:0016790">
    <property type="term" value="F:thiolester hydrolase activity"/>
    <property type="evidence" value="ECO:0007669"/>
    <property type="project" value="UniProtKB-ARBA"/>
</dbReference>
<dbReference type="AlphaFoldDB" id="A0A1Y5TBV5"/>
<dbReference type="OrthoDB" id="7061558at2"/>
<evidence type="ECO:0000313" key="3">
    <source>
        <dbReference type="Proteomes" id="UP000193200"/>
    </source>
</evidence>
<name>A0A1Y5TBV5_9PROT</name>
<proteinExistence type="predicted"/>